<dbReference type="PANTHER" id="PTHR47977">
    <property type="entry name" value="RAS-RELATED PROTEIN RAB"/>
    <property type="match status" value="1"/>
</dbReference>
<sequence>MADELAFKLVVVGNGAVGKSSLIQRFCRGVFSQNYKQTIGVDFLERVLEIGNGRCVRLMVWDTAGQEEFDALTRAYYRGAHGAILAFSSTDLQSFEAVDSWRSKVEAECGSLPMVLVQNKMDLADQALVSPEMAENAARRHRLRLYRTSAKQDFNVDEAFRYLAEKCMEALSRELNDCNHLQKQTTPPTNNNNTLSLKLERKPRTLRSKCVRFFPT</sequence>
<dbReference type="SMART" id="SM00174">
    <property type="entry name" value="RHO"/>
    <property type="match status" value="1"/>
</dbReference>
<dbReference type="FunFam" id="3.40.50.300:FF:001329">
    <property type="entry name" value="Small GTP-binding protein, putative"/>
    <property type="match status" value="1"/>
</dbReference>
<evidence type="ECO:0000256" key="2">
    <source>
        <dbReference type="ARBA" id="ARBA00023134"/>
    </source>
</evidence>
<dbReference type="InterPro" id="IPR050227">
    <property type="entry name" value="Rab"/>
</dbReference>
<dbReference type="PROSITE" id="PS51419">
    <property type="entry name" value="RAB"/>
    <property type="match status" value="1"/>
</dbReference>
<dbReference type="InterPro" id="IPR001806">
    <property type="entry name" value="Small_GTPase"/>
</dbReference>
<keyword evidence="2" id="KW-0342">GTP-binding</keyword>
<dbReference type="Pfam" id="PF00071">
    <property type="entry name" value="Ras"/>
    <property type="match status" value="1"/>
</dbReference>
<dbReference type="SMART" id="SM00173">
    <property type="entry name" value="RAS"/>
    <property type="match status" value="1"/>
</dbReference>
<dbReference type="PROSITE" id="PS51421">
    <property type="entry name" value="RAS"/>
    <property type="match status" value="1"/>
</dbReference>
<keyword evidence="1" id="KW-0547">Nucleotide-binding</keyword>
<evidence type="ECO:0000256" key="1">
    <source>
        <dbReference type="ARBA" id="ARBA00022741"/>
    </source>
</evidence>
<gene>
    <name evidence="4" type="primary">LOC100907653</name>
</gene>
<dbReference type="SMART" id="SM00176">
    <property type="entry name" value="RAN"/>
    <property type="match status" value="1"/>
</dbReference>
<reference evidence="4" key="1">
    <citation type="submission" date="2025-08" db="UniProtKB">
        <authorList>
            <consortium name="RefSeq"/>
        </authorList>
    </citation>
    <scope>IDENTIFICATION</scope>
</reference>
<dbReference type="GO" id="GO:0003924">
    <property type="term" value="F:GTPase activity"/>
    <property type="evidence" value="ECO:0007669"/>
    <property type="project" value="InterPro"/>
</dbReference>
<dbReference type="GO" id="GO:0005525">
    <property type="term" value="F:GTP binding"/>
    <property type="evidence" value="ECO:0007669"/>
    <property type="project" value="UniProtKB-KW"/>
</dbReference>
<dbReference type="Proteomes" id="UP000694867">
    <property type="component" value="Unplaced"/>
</dbReference>
<dbReference type="Gene3D" id="3.40.50.300">
    <property type="entry name" value="P-loop containing nucleotide triphosphate hydrolases"/>
    <property type="match status" value="1"/>
</dbReference>
<accession>A0AAJ6QRM5</accession>
<evidence type="ECO:0000313" key="4">
    <source>
        <dbReference type="RefSeq" id="XP_003741617.1"/>
    </source>
</evidence>
<dbReference type="SMART" id="SM00175">
    <property type="entry name" value="RAB"/>
    <property type="match status" value="1"/>
</dbReference>
<dbReference type="SUPFAM" id="SSF52540">
    <property type="entry name" value="P-loop containing nucleoside triphosphate hydrolases"/>
    <property type="match status" value="1"/>
</dbReference>
<dbReference type="InterPro" id="IPR027417">
    <property type="entry name" value="P-loop_NTPase"/>
</dbReference>
<dbReference type="PRINTS" id="PR00449">
    <property type="entry name" value="RASTRNSFRMNG"/>
</dbReference>
<dbReference type="PROSITE" id="PS51420">
    <property type="entry name" value="RHO"/>
    <property type="match status" value="1"/>
</dbReference>
<keyword evidence="3" id="KW-1185">Reference proteome</keyword>
<dbReference type="RefSeq" id="XP_003741617.1">
    <property type="nucleotide sequence ID" value="XM_003741569.1"/>
</dbReference>
<dbReference type="KEGG" id="goe:100907653"/>
<dbReference type="GeneID" id="100907653"/>
<dbReference type="InterPro" id="IPR005225">
    <property type="entry name" value="Small_GTP-bd"/>
</dbReference>
<protein>
    <submittedName>
        <fullName evidence="4">Ras-related protein Rab-23</fullName>
    </submittedName>
</protein>
<organism evidence="3 4">
    <name type="scientific">Galendromus occidentalis</name>
    <name type="common">western predatory mite</name>
    <dbReference type="NCBI Taxonomy" id="34638"/>
    <lineage>
        <taxon>Eukaryota</taxon>
        <taxon>Metazoa</taxon>
        <taxon>Ecdysozoa</taxon>
        <taxon>Arthropoda</taxon>
        <taxon>Chelicerata</taxon>
        <taxon>Arachnida</taxon>
        <taxon>Acari</taxon>
        <taxon>Parasitiformes</taxon>
        <taxon>Mesostigmata</taxon>
        <taxon>Gamasina</taxon>
        <taxon>Phytoseioidea</taxon>
        <taxon>Phytoseiidae</taxon>
        <taxon>Typhlodrominae</taxon>
        <taxon>Galendromus</taxon>
    </lineage>
</organism>
<dbReference type="AlphaFoldDB" id="A0AAJ6QRM5"/>
<dbReference type="NCBIfam" id="TIGR00231">
    <property type="entry name" value="small_GTP"/>
    <property type="match status" value="1"/>
</dbReference>
<dbReference type="CTD" id="51715"/>
<evidence type="ECO:0000313" key="3">
    <source>
        <dbReference type="Proteomes" id="UP000694867"/>
    </source>
</evidence>
<proteinExistence type="predicted"/>
<name>A0AAJ6QRM5_9ACAR</name>